<evidence type="ECO:0000313" key="1">
    <source>
        <dbReference type="EMBL" id="SNQ61872.1"/>
    </source>
</evidence>
<organism evidence="1 2">
    <name type="scientific">Candidatus Methanoperedens nitratireducens</name>
    <dbReference type="NCBI Taxonomy" id="1392998"/>
    <lineage>
        <taxon>Archaea</taxon>
        <taxon>Methanobacteriati</taxon>
        <taxon>Methanobacteriota</taxon>
        <taxon>Stenosarchaea group</taxon>
        <taxon>Methanomicrobia</taxon>
        <taxon>Methanosarcinales</taxon>
        <taxon>ANME-2 cluster</taxon>
        <taxon>Candidatus Methanoperedentaceae</taxon>
        <taxon>Candidatus Methanoperedens</taxon>
    </lineage>
</organism>
<protein>
    <submittedName>
        <fullName evidence="1">Uncharacterized protein</fullName>
    </submittedName>
</protein>
<keyword evidence="2" id="KW-1185">Reference proteome</keyword>
<proteinExistence type="predicted"/>
<dbReference type="EMBL" id="FZMP01000197">
    <property type="protein sequence ID" value="SNQ61872.1"/>
    <property type="molecule type" value="Genomic_DNA"/>
</dbReference>
<gene>
    <name evidence="1" type="ORF">MNV_500009</name>
</gene>
<sequence length="687" mass="77341">MENRRDKTREIRTRPDKNNDFNIEGQVTIESIKDIPGDMKLKAYAFDIAGRLLGTGDLDPKGSFNVEVNLGEPADVELLIGPADDPKMLRKSSAYNQTFKANDWKIENKKFRLKTDIFISKDIWWPWRPVWVCVSGHVRKVKTKDSPAEICPVPYVKVEIFDVDRESCWWPFIVRKWDILLDRPVIRIPELIEEVPPKPGPGPVEISRASGARLLNRWEMVSLNPQPLPPAEGITQMTMSRVGETKTIESSTASRIDKLTLTSRIPPWLIFPRCFYSKQLVSETYTDCSGYFRSCFKWWPFHFRMGRLRLDARPDIIIKVTQVIDGVSTVIYMDPYTSTRWDVTNAHIDLYLDDDEVQCGSAYCGGRPEGTSVFFTRIGDDEVYKINQATGLYAQPPYSNVAYGGTMLLYGQFGDSLSDGVPLRYYRLSYSKDGVNFTPITASLADTRVNKATLVSESHTLGPQAVNGVPALYEVRNFAGYYWYNPDWIGTWHSWLAEADTDKYILRLEVFDENGVKLTSAQVDYRDGTVAPPAVLPPMTDHCDLVITLDNKPPVVDLTVPAVLNECGVIPWSAVPPLNFNVHVSQENKRLHSWGLQYTKGVNPTVHVLDGGSSNNGTPDTVNKTIDGTASPTGINMLSGVTSTCAFALKLWAYAHIRNGRYFIYYVEQIKAIAIEKCPPCPKPPLA</sequence>
<reference evidence="2" key="1">
    <citation type="submission" date="2017-06" db="EMBL/GenBank/DDBJ databases">
        <authorList>
            <person name="Cremers G."/>
        </authorList>
    </citation>
    <scope>NUCLEOTIDE SEQUENCE [LARGE SCALE GENOMIC DNA]</scope>
</reference>
<name>A0A284VRH6_9EURY</name>
<dbReference type="AlphaFoldDB" id="A0A284VRH6"/>
<dbReference type="RefSeq" id="WP_096206505.1">
    <property type="nucleotide sequence ID" value="NZ_FZMP01000197.1"/>
</dbReference>
<evidence type="ECO:0000313" key="2">
    <source>
        <dbReference type="Proteomes" id="UP000218615"/>
    </source>
</evidence>
<accession>A0A284VRH6</accession>
<dbReference type="Proteomes" id="UP000218615">
    <property type="component" value="Unassembled WGS sequence"/>
</dbReference>